<evidence type="ECO:0000313" key="2">
    <source>
        <dbReference type="EMBL" id="KAF2689856.1"/>
    </source>
</evidence>
<dbReference type="AlphaFoldDB" id="A0A6G1JHB2"/>
<sequence>MWWETCETVYCGFWIDWENGAIKGSMLTLPNEWALVLGAFIALFVKLGGEHLWRIICFVFHQINASPKMQDDIHHQHQLVLRNPGSETDVLWNLSKIAFAHKGARFKAYRRSFFLVILAIAHGIAFYAAAGLSSAYVSGSKLVQVNSRTCGDLVEPDLTTLTDGASLEAADAMLVLSRHGYRRSANYAKACYAQSGINATACGMYVRPKLSYTVTRNTRCPFDEKICNGTGILLDSGYIRSDSDMGINTRPEDAISVRKTLACVPLAGERYTDGWLPIPDDVATLISFPPGGEFKGYKFGIAANDTFLQEYPFIATSFGLFFGQQPYDLSWLTSFLHTPNKYTHLSPIPELQSNDSDVYIIGLTNRVNYRKPINDTWFSARNCTEMSWNMNGDTNSTLFTACTAESPLSFLGCQERYQYCTADGANCSPLTGLDGISSAPWPANSLDLSPTQTAIYGLYQTVMRISRMFYQLGLIGRENLVAGEYLWDDGFDTLFSAPLPDDHWEAEMRRWMDTALALMQRAGSVWARPPEFDVGPGVSSLKYIVPPQDAETLLLCRKIKVRSDLHASFSVLGLGLTLGLGCFIILLNSFLPALVSVMQKRIGKGLYNRLEWVEMSGFQLQRMAAEGRGIGPWEDKDGDIPRLVERGHVFNLTGESLSQRVSSGQEYELVPKTGGATLLNEMEL</sequence>
<dbReference type="OrthoDB" id="3540210at2759"/>
<name>A0A6G1JHB2_9PLEO</name>
<protein>
    <submittedName>
        <fullName evidence="2">Uncharacterized protein</fullName>
    </submittedName>
</protein>
<dbReference type="EMBL" id="MU005571">
    <property type="protein sequence ID" value="KAF2689856.1"/>
    <property type="molecule type" value="Genomic_DNA"/>
</dbReference>
<evidence type="ECO:0000256" key="1">
    <source>
        <dbReference type="SAM" id="Phobius"/>
    </source>
</evidence>
<feature type="transmembrane region" description="Helical" evidence="1">
    <location>
        <begin position="113"/>
        <end position="137"/>
    </location>
</feature>
<keyword evidence="1" id="KW-1133">Transmembrane helix</keyword>
<keyword evidence="3" id="KW-1185">Reference proteome</keyword>
<proteinExistence type="predicted"/>
<reference evidence="2" key="1">
    <citation type="journal article" date="2020" name="Stud. Mycol.">
        <title>101 Dothideomycetes genomes: a test case for predicting lifestyles and emergence of pathogens.</title>
        <authorList>
            <person name="Haridas S."/>
            <person name="Albert R."/>
            <person name="Binder M."/>
            <person name="Bloem J."/>
            <person name="Labutti K."/>
            <person name="Salamov A."/>
            <person name="Andreopoulos B."/>
            <person name="Baker S."/>
            <person name="Barry K."/>
            <person name="Bills G."/>
            <person name="Bluhm B."/>
            <person name="Cannon C."/>
            <person name="Castanera R."/>
            <person name="Culley D."/>
            <person name="Daum C."/>
            <person name="Ezra D."/>
            <person name="Gonzalez J."/>
            <person name="Henrissat B."/>
            <person name="Kuo A."/>
            <person name="Liang C."/>
            <person name="Lipzen A."/>
            <person name="Lutzoni F."/>
            <person name="Magnuson J."/>
            <person name="Mondo S."/>
            <person name="Nolan M."/>
            <person name="Ohm R."/>
            <person name="Pangilinan J."/>
            <person name="Park H.-J."/>
            <person name="Ramirez L."/>
            <person name="Alfaro M."/>
            <person name="Sun H."/>
            <person name="Tritt A."/>
            <person name="Yoshinaga Y."/>
            <person name="Zwiers L.-H."/>
            <person name="Turgeon B."/>
            <person name="Goodwin S."/>
            <person name="Spatafora J."/>
            <person name="Crous P."/>
            <person name="Grigoriev I."/>
        </authorList>
    </citation>
    <scope>NUCLEOTIDE SEQUENCE</scope>
    <source>
        <strain evidence="2">CBS 122367</strain>
    </source>
</reference>
<organism evidence="2 3">
    <name type="scientific">Lentithecium fluviatile CBS 122367</name>
    <dbReference type="NCBI Taxonomy" id="1168545"/>
    <lineage>
        <taxon>Eukaryota</taxon>
        <taxon>Fungi</taxon>
        <taxon>Dikarya</taxon>
        <taxon>Ascomycota</taxon>
        <taxon>Pezizomycotina</taxon>
        <taxon>Dothideomycetes</taxon>
        <taxon>Pleosporomycetidae</taxon>
        <taxon>Pleosporales</taxon>
        <taxon>Massarineae</taxon>
        <taxon>Lentitheciaceae</taxon>
        <taxon>Lentithecium</taxon>
    </lineage>
</organism>
<accession>A0A6G1JHB2</accession>
<dbReference type="Proteomes" id="UP000799291">
    <property type="component" value="Unassembled WGS sequence"/>
</dbReference>
<keyword evidence="1" id="KW-0812">Transmembrane</keyword>
<gene>
    <name evidence="2" type="ORF">K458DRAFT_382984</name>
</gene>
<keyword evidence="1" id="KW-0472">Membrane</keyword>
<feature type="transmembrane region" description="Helical" evidence="1">
    <location>
        <begin position="567"/>
        <end position="591"/>
    </location>
</feature>
<feature type="transmembrane region" description="Helical" evidence="1">
    <location>
        <begin position="33"/>
        <end position="53"/>
    </location>
</feature>
<evidence type="ECO:0000313" key="3">
    <source>
        <dbReference type="Proteomes" id="UP000799291"/>
    </source>
</evidence>